<comment type="subcellular location">
    <subcellularLocation>
        <location evidence="1">Cell outer membrane</location>
    </subcellularLocation>
</comment>
<proteinExistence type="inferred from homology"/>
<dbReference type="EMBL" id="CP000250">
    <property type="protein sequence ID" value="ABD09374.1"/>
    <property type="molecule type" value="Genomic_DNA"/>
</dbReference>
<dbReference type="Pfam" id="PF13505">
    <property type="entry name" value="OMP_b-brl"/>
    <property type="match status" value="1"/>
</dbReference>
<dbReference type="OrthoDB" id="7591823at2"/>
<keyword evidence="2 6" id="KW-0732">Signal</keyword>
<dbReference type="PANTHER" id="PTHR34001">
    <property type="entry name" value="BLL7405 PROTEIN"/>
    <property type="match status" value="1"/>
</dbReference>
<dbReference type="InterPro" id="IPR000036">
    <property type="entry name" value="Peptidase_A26_omptin"/>
</dbReference>
<feature type="domain" description="Outer membrane protein beta-barrel" evidence="7">
    <location>
        <begin position="11"/>
        <end position="213"/>
    </location>
</feature>
<dbReference type="InterPro" id="IPR051692">
    <property type="entry name" value="OMP-like"/>
</dbReference>
<reference evidence="8 9" key="1">
    <citation type="submission" date="2006-01" db="EMBL/GenBank/DDBJ databases">
        <title>Complete sequence of Rhodopseudomonas palustris HaA2.</title>
        <authorList>
            <consortium name="US DOE Joint Genome Institute"/>
            <person name="Copeland A."/>
            <person name="Lucas S."/>
            <person name="Lapidus A."/>
            <person name="Barry K."/>
            <person name="Detter J.C."/>
            <person name="Glavina T."/>
            <person name="Hammon N."/>
            <person name="Israni S."/>
            <person name="Pitluck S."/>
            <person name="Chain P."/>
            <person name="Malfatti S."/>
            <person name="Shin M."/>
            <person name="Vergez L."/>
            <person name="Schmutz J."/>
            <person name="Larimer F."/>
            <person name="Land M."/>
            <person name="Hauser L."/>
            <person name="Pelletier D.A."/>
            <person name="Kyrpides N."/>
            <person name="Anderson I."/>
            <person name="Oda Y."/>
            <person name="Harwood C.S."/>
            <person name="Richardson P."/>
        </authorList>
    </citation>
    <scope>NUCLEOTIDE SEQUENCE [LARGE SCALE GENOMIC DNA]</scope>
    <source>
        <strain evidence="8 9">HaA2</strain>
    </source>
</reference>
<evidence type="ECO:0000256" key="3">
    <source>
        <dbReference type="ARBA" id="ARBA00023136"/>
    </source>
</evidence>
<dbReference type="InterPro" id="IPR053724">
    <property type="entry name" value="OMP_A26_sf"/>
</dbReference>
<comment type="similarity">
    <text evidence="5">Belongs to the Omp25/RopB family.</text>
</comment>
<evidence type="ECO:0000259" key="7">
    <source>
        <dbReference type="Pfam" id="PF13505"/>
    </source>
</evidence>
<dbReference type="InterPro" id="IPR020080">
    <property type="entry name" value="OM_adhesin/peptidase_omptin"/>
</dbReference>
<evidence type="ECO:0000313" key="9">
    <source>
        <dbReference type="Proteomes" id="UP000008809"/>
    </source>
</evidence>
<evidence type="ECO:0000256" key="2">
    <source>
        <dbReference type="ARBA" id="ARBA00022729"/>
    </source>
</evidence>
<dbReference type="STRING" id="316058.RPB_4691"/>
<dbReference type="AlphaFoldDB" id="Q2IQY6"/>
<dbReference type="InterPro" id="IPR011250">
    <property type="entry name" value="OMP/PagP_B-barrel"/>
</dbReference>
<feature type="signal peptide" evidence="6">
    <location>
        <begin position="1"/>
        <end position="20"/>
    </location>
</feature>
<keyword evidence="4" id="KW-0998">Cell outer membrane</keyword>
<feature type="chain" id="PRO_5004210443" description="Outer membrane protein beta-barrel domain-containing protein" evidence="6">
    <location>
        <begin position="21"/>
        <end position="562"/>
    </location>
</feature>
<dbReference type="GO" id="GO:0006508">
    <property type="term" value="P:proteolysis"/>
    <property type="evidence" value="ECO:0007669"/>
    <property type="project" value="InterPro"/>
</dbReference>
<dbReference type="SUPFAM" id="SSF69917">
    <property type="entry name" value="OMPT-like"/>
    <property type="match status" value="1"/>
</dbReference>
<dbReference type="Pfam" id="PF01278">
    <property type="entry name" value="Omptin"/>
    <property type="match status" value="1"/>
</dbReference>
<keyword evidence="3" id="KW-0472">Membrane</keyword>
<dbReference type="KEGG" id="rpb:RPB_4691"/>
<evidence type="ECO:0000256" key="1">
    <source>
        <dbReference type="ARBA" id="ARBA00004442"/>
    </source>
</evidence>
<evidence type="ECO:0000256" key="4">
    <source>
        <dbReference type="ARBA" id="ARBA00023237"/>
    </source>
</evidence>
<gene>
    <name evidence="8" type="ordered locus">RPB_4691</name>
</gene>
<dbReference type="eggNOG" id="COG3637">
    <property type="taxonomic scope" value="Bacteria"/>
</dbReference>
<dbReference type="HOGENOM" id="CLU_036371_0_0_5"/>
<keyword evidence="9" id="KW-1185">Reference proteome</keyword>
<evidence type="ECO:0000313" key="8">
    <source>
        <dbReference type="EMBL" id="ABD09374.1"/>
    </source>
</evidence>
<organism evidence="8 9">
    <name type="scientific">Rhodopseudomonas palustris (strain HaA2)</name>
    <dbReference type="NCBI Taxonomy" id="316058"/>
    <lineage>
        <taxon>Bacteria</taxon>
        <taxon>Pseudomonadati</taxon>
        <taxon>Pseudomonadota</taxon>
        <taxon>Alphaproteobacteria</taxon>
        <taxon>Hyphomicrobiales</taxon>
        <taxon>Nitrobacteraceae</taxon>
        <taxon>Rhodopseudomonas</taxon>
    </lineage>
</organism>
<dbReference type="PANTHER" id="PTHR34001:SF3">
    <property type="entry name" value="BLL7405 PROTEIN"/>
    <property type="match status" value="1"/>
</dbReference>
<dbReference type="GO" id="GO:0004190">
    <property type="term" value="F:aspartic-type endopeptidase activity"/>
    <property type="evidence" value="ECO:0007669"/>
    <property type="project" value="InterPro"/>
</dbReference>
<sequence>MRLFASTTAMLILAATTAAAADLPRLPLSPAAPVQWSWTGLYWGAHLGGSFGQTSFSDPAGPGLYGGQVRSPAALAGIQLGYNYQPNRNWLIGVEADVSAMNGNGTQSCLVSSGLFISANCRVRQDALATLTGRAGFVTGPGGRTLLYAKAGAAFLSERLDITIGNPIGSSTESTDGRWGWTAGAGIERALAPAWSVKFEYDYANFGSRDMATPSSYRLVPGVDYFATPQGVSKVSQDLHAVKVGLNLKFGGDVDARFDDYHLRGTQAADDRVERGAVEVGGRVWYSSGRFQKDLGATVNQGQQNILISRLTYQSTAASGEMFGRVDGPYDTFLKGFAGGGTLVSGNMHDEDWIANDGIPYSNTLHDPVKGSIAYATLDVGYNLLRGSDYKFGGFVGYNYYRENKSAYGCVQTAGATASQICGSPISNAVLAMTENDTWHSLRVGFNGELGLGRGSKLSADAAYLPYVKMFGTDNHVMRTDVTDTVSPEQGTGQGVQLEAILSYQVTNAFSVGAGARYWAMWATTNAYTNIFGSECPCQTLPTRTERYGTFLQAAYKFDAPR</sequence>
<dbReference type="InterPro" id="IPR027385">
    <property type="entry name" value="Beta-barrel_OMP"/>
</dbReference>
<dbReference type="Gene3D" id="2.40.128.90">
    <property type="entry name" value="OMPT-like"/>
    <property type="match status" value="1"/>
</dbReference>
<evidence type="ECO:0000256" key="5">
    <source>
        <dbReference type="ARBA" id="ARBA00038306"/>
    </source>
</evidence>
<protein>
    <recommendedName>
        <fullName evidence="7">Outer membrane protein beta-barrel domain-containing protein</fullName>
    </recommendedName>
</protein>
<dbReference type="Gene3D" id="2.40.160.20">
    <property type="match status" value="1"/>
</dbReference>
<name>Q2IQY6_RHOP2</name>
<dbReference type="SUPFAM" id="SSF56925">
    <property type="entry name" value="OMPA-like"/>
    <property type="match status" value="1"/>
</dbReference>
<dbReference type="Proteomes" id="UP000008809">
    <property type="component" value="Chromosome"/>
</dbReference>
<dbReference type="GO" id="GO:0009279">
    <property type="term" value="C:cell outer membrane"/>
    <property type="evidence" value="ECO:0007669"/>
    <property type="project" value="UniProtKB-SubCell"/>
</dbReference>
<evidence type="ECO:0000256" key="6">
    <source>
        <dbReference type="SAM" id="SignalP"/>
    </source>
</evidence>
<accession>Q2IQY6</accession>